<reference evidence="2 3" key="1">
    <citation type="journal article" date="2018" name="Genome Biol. Evol.">
        <title>Multiple Roots of Fruiting Body Formation in Amoebozoa.</title>
        <authorList>
            <person name="Hillmann F."/>
            <person name="Forbes G."/>
            <person name="Novohradska S."/>
            <person name="Ferling I."/>
            <person name="Riege K."/>
            <person name="Groth M."/>
            <person name="Westermann M."/>
            <person name="Marz M."/>
            <person name="Spaller T."/>
            <person name="Winckler T."/>
            <person name="Schaap P."/>
            <person name="Glockner G."/>
        </authorList>
    </citation>
    <scope>NUCLEOTIDE SEQUENCE [LARGE SCALE GENOMIC DNA]</scope>
    <source>
        <strain evidence="2 3">Jena</strain>
    </source>
</reference>
<dbReference type="InterPro" id="IPR052432">
    <property type="entry name" value="PITP/CRAL-TRIO"/>
</dbReference>
<dbReference type="CDD" id="cd00170">
    <property type="entry name" value="SEC14"/>
    <property type="match status" value="1"/>
</dbReference>
<dbReference type="InterPro" id="IPR036865">
    <property type="entry name" value="CRAL-TRIO_dom_sf"/>
</dbReference>
<keyword evidence="3" id="KW-1185">Reference proteome</keyword>
<dbReference type="PROSITE" id="PS50191">
    <property type="entry name" value="CRAL_TRIO"/>
    <property type="match status" value="1"/>
</dbReference>
<dbReference type="Pfam" id="PF00650">
    <property type="entry name" value="CRAL_TRIO"/>
    <property type="match status" value="1"/>
</dbReference>
<evidence type="ECO:0000313" key="3">
    <source>
        <dbReference type="Proteomes" id="UP000241769"/>
    </source>
</evidence>
<dbReference type="SUPFAM" id="SSF52087">
    <property type="entry name" value="CRAL/TRIO domain"/>
    <property type="match status" value="1"/>
</dbReference>
<dbReference type="OrthoDB" id="75724at2759"/>
<dbReference type="EMBL" id="MDYQ01000142">
    <property type="protein sequence ID" value="PRP80643.1"/>
    <property type="molecule type" value="Genomic_DNA"/>
</dbReference>
<dbReference type="InterPro" id="IPR001251">
    <property type="entry name" value="CRAL-TRIO_dom"/>
</dbReference>
<organism evidence="2 3">
    <name type="scientific">Planoprotostelium fungivorum</name>
    <dbReference type="NCBI Taxonomy" id="1890364"/>
    <lineage>
        <taxon>Eukaryota</taxon>
        <taxon>Amoebozoa</taxon>
        <taxon>Evosea</taxon>
        <taxon>Variosea</taxon>
        <taxon>Cavosteliida</taxon>
        <taxon>Cavosteliaceae</taxon>
        <taxon>Planoprotostelium</taxon>
    </lineage>
</organism>
<proteinExistence type="predicted"/>
<dbReference type="SUPFAM" id="SSF46938">
    <property type="entry name" value="CRAL/TRIO N-terminal domain"/>
    <property type="match status" value="1"/>
</dbReference>
<dbReference type="AlphaFoldDB" id="A0A2P6N9L4"/>
<name>A0A2P6N9L4_9EUKA</name>
<dbReference type="SMART" id="SM00516">
    <property type="entry name" value="SEC14"/>
    <property type="match status" value="1"/>
</dbReference>
<dbReference type="Gene3D" id="3.40.525.10">
    <property type="entry name" value="CRAL-TRIO lipid binding domain"/>
    <property type="match status" value="1"/>
</dbReference>
<sequence length="261" mass="29908">MTTETGYLGSLTADESNRLSLFKSQLSQWRQQNPQLASVEDHFRSTRHNVGEPDDVLNLKFLRARQFDVDVSRKLFTDFIAWRKEFAGGVDAITPESISKELNSGKAFIFGKDFEGRPVLWIRSYLHKKRDSDPEEMKRMAVFMVEQLAKQLKPPIETATILCDMSRVKMENVDMGFLRFLADMVTTRYPESLGQALIMDAPWLFNATWRVISPWLDAKTQNKIKFGKRSEVDKFIPAQYLLPEFGGSAVYPNGLSNPLSK</sequence>
<dbReference type="PANTHER" id="PTHR46590">
    <property type="entry name" value="PHOSPHATIDYLINOSITOL TRANSFER PROTEIN CSR1-RELATED"/>
    <property type="match status" value="1"/>
</dbReference>
<dbReference type="PANTHER" id="PTHR46590:SF1">
    <property type="entry name" value="PHOSPHATIDYLINOSITOL TRANSFER PROTEIN CSR1"/>
    <property type="match status" value="1"/>
</dbReference>
<comment type="caution">
    <text evidence="2">The sequence shown here is derived from an EMBL/GenBank/DDBJ whole genome shotgun (WGS) entry which is preliminary data.</text>
</comment>
<gene>
    <name evidence="2" type="ORF">PROFUN_10698</name>
</gene>
<dbReference type="Pfam" id="PF03765">
    <property type="entry name" value="CRAL_TRIO_N"/>
    <property type="match status" value="1"/>
</dbReference>
<dbReference type="Proteomes" id="UP000241769">
    <property type="component" value="Unassembled WGS sequence"/>
</dbReference>
<dbReference type="InterPro" id="IPR036273">
    <property type="entry name" value="CRAL/TRIO_N_dom_sf"/>
</dbReference>
<feature type="domain" description="CRAL-TRIO" evidence="1">
    <location>
        <begin position="95"/>
        <end position="253"/>
    </location>
</feature>
<evidence type="ECO:0000259" key="1">
    <source>
        <dbReference type="PROSITE" id="PS50191"/>
    </source>
</evidence>
<dbReference type="InterPro" id="IPR011074">
    <property type="entry name" value="CRAL/TRIO_N_dom"/>
</dbReference>
<protein>
    <submittedName>
        <fullName evidence="2">Sec14 cytosolic factor family phosphatidylinositol transporter (Predicted)</fullName>
    </submittedName>
</protein>
<dbReference type="InParanoid" id="A0A2P6N9L4"/>
<accession>A0A2P6N9L4</accession>
<evidence type="ECO:0000313" key="2">
    <source>
        <dbReference type="EMBL" id="PRP80643.1"/>
    </source>
</evidence>